<feature type="domain" description="Nucleoside phosphorylase" evidence="6">
    <location>
        <begin position="2"/>
        <end position="247"/>
    </location>
</feature>
<dbReference type="InterPro" id="IPR035994">
    <property type="entry name" value="Nucleoside_phosphorylase_sf"/>
</dbReference>
<dbReference type="InterPro" id="IPR010049">
    <property type="entry name" value="MTA_SAH_Nsdase"/>
</dbReference>
<gene>
    <name evidence="7" type="ORF">P0082_03595</name>
</gene>
<keyword evidence="5" id="KW-0486">Methionine biosynthesis</keyword>
<reference evidence="7 8" key="1">
    <citation type="submission" date="2023-04" db="EMBL/GenBank/DDBJ databases">
        <title>Spirochaete genome identified in red abalone sample constitutes a novel genus.</title>
        <authorList>
            <person name="Sharma S.P."/>
            <person name="Purcell C.M."/>
            <person name="Hyde J.R."/>
            <person name="Severin A.J."/>
        </authorList>
    </citation>
    <scope>NUCLEOTIDE SEQUENCE [LARGE SCALE GENOMIC DNA]</scope>
    <source>
        <strain evidence="7 8">SP-2023</strain>
    </source>
</reference>
<protein>
    <recommendedName>
        <fullName evidence="2">adenosylhomocysteine nucleosidase</fullName>
        <ecNumber evidence="2">3.2.2.9</ecNumber>
    </recommendedName>
</protein>
<sequence length="258" mass="28148">MKIGIIAAMEEELDALTALLQNHTRKSEQSRYHISTPILEWHYGSLETQNGPAEIVALQSGVGKAQAALHTGLLLQNHKVDYIVNLGSAGGLFADGRHGDIVIADVLAYHDVDVRTFGYKYGQLPGNPECFPSGPHLREMTLQLANEFFAAESEQGNKATIGQIVSGDSFIEHGSRQLALIREKFPKALAVDMEAASIAHIAFLYGCPCLVVRSISDFPLRPDGKVNFQQYLPLAAANAAKIVRQLVYNYPVPVPTLK</sequence>
<evidence type="ECO:0000259" key="6">
    <source>
        <dbReference type="Pfam" id="PF01048"/>
    </source>
</evidence>
<name>A0ABY8ML97_9SPIO</name>
<keyword evidence="3" id="KW-0028">Amino-acid biosynthesis</keyword>
<evidence type="ECO:0000256" key="1">
    <source>
        <dbReference type="ARBA" id="ARBA00004945"/>
    </source>
</evidence>
<dbReference type="Proteomes" id="UP001228690">
    <property type="component" value="Chromosome"/>
</dbReference>
<dbReference type="GO" id="GO:0008782">
    <property type="term" value="F:adenosylhomocysteine nucleosidase activity"/>
    <property type="evidence" value="ECO:0007669"/>
    <property type="project" value="UniProtKB-EC"/>
</dbReference>
<dbReference type="InterPro" id="IPR000845">
    <property type="entry name" value="Nucleoside_phosphorylase_d"/>
</dbReference>
<comment type="pathway">
    <text evidence="1">Amino-acid biosynthesis; L-methionine biosynthesis via salvage pathway; S-methyl-5-thio-alpha-D-ribose 1-phosphate from S-methyl-5'-thioadenosine (hydrolase route): step 1/2.</text>
</comment>
<accession>A0ABY8ML97</accession>
<keyword evidence="4 7" id="KW-0378">Hydrolase</keyword>
<keyword evidence="8" id="KW-1185">Reference proteome</keyword>
<organism evidence="7 8">
    <name type="scientific">Candidatus Haliotispira prima</name>
    <dbReference type="NCBI Taxonomy" id="3034016"/>
    <lineage>
        <taxon>Bacteria</taxon>
        <taxon>Pseudomonadati</taxon>
        <taxon>Spirochaetota</taxon>
        <taxon>Spirochaetia</taxon>
        <taxon>Spirochaetales</taxon>
        <taxon>Spirochaetaceae</taxon>
        <taxon>Candidatus Haliotispira</taxon>
    </lineage>
</organism>
<dbReference type="PANTHER" id="PTHR46832:SF1">
    <property type="entry name" value="5'-METHYLTHIOADENOSINE_S-ADENOSYLHOMOCYSTEINE NUCLEOSIDASE"/>
    <property type="match status" value="1"/>
</dbReference>
<evidence type="ECO:0000256" key="5">
    <source>
        <dbReference type="ARBA" id="ARBA00023167"/>
    </source>
</evidence>
<evidence type="ECO:0000256" key="2">
    <source>
        <dbReference type="ARBA" id="ARBA00011974"/>
    </source>
</evidence>
<dbReference type="Pfam" id="PF01048">
    <property type="entry name" value="PNP_UDP_1"/>
    <property type="match status" value="1"/>
</dbReference>
<dbReference type="CDD" id="cd09008">
    <property type="entry name" value="MTAN"/>
    <property type="match status" value="1"/>
</dbReference>
<dbReference type="NCBIfam" id="TIGR01704">
    <property type="entry name" value="MTA_SAH-Nsdase"/>
    <property type="match status" value="1"/>
</dbReference>
<dbReference type="RefSeq" id="WP_326928154.1">
    <property type="nucleotide sequence ID" value="NZ_CP123443.1"/>
</dbReference>
<evidence type="ECO:0000313" key="7">
    <source>
        <dbReference type="EMBL" id="WGK69953.1"/>
    </source>
</evidence>
<dbReference type="SUPFAM" id="SSF53167">
    <property type="entry name" value="Purine and uridine phosphorylases"/>
    <property type="match status" value="1"/>
</dbReference>
<evidence type="ECO:0000313" key="8">
    <source>
        <dbReference type="Proteomes" id="UP001228690"/>
    </source>
</evidence>
<evidence type="ECO:0000256" key="3">
    <source>
        <dbReference type="ARBA" id="ARBA00022605"/>
    </source>
</evidence>
<keyword evidence="7" id="KW-0326">Glycosidase</keyword>
<evidence type="ECO:0000256" key="4">
    <source>
        <dbReference type="ARBA" id="ARBA00022801"/>
    </source>
</evidence>
<proteinExistence type="predicted"/>
<dbReference type="EMBL" id="CP123443">
    <property type="protein sequence ID" value="WGK69953.1"/>
    <property type="molecule type" value="Genomic_DNA"/>
</dbReference>
<dbReference type="NCBIfam" id="NF004079">
    <property type="entry name" value="PRK05584.1"/>
    <property type="match status" value="1"/>
</dbReference>
<dbReference type="PANTHER" id="PTHR46832">
    <property type="entry name" value="5'-METHYLTHIOADENOSINE/S-ADENOSYLHOMOCYSTEINE NUCLEOSIDASE"/>
    <property type="match status" value="1"/>
</dbReference>
<dbReference type="Gene3D" id="3.40.50.1580">
    <property type="entry name" value="Nucleoside phosphorylase domain"/>
    <property type="match status" value="1"/>
</dbReference>
<dbReference type="EC" id="3.2.2.9" evidence="2"/>